<feature type="compositionally biased region" description="Low complexity" evidence="1">
    <location>
        <begin position="426"/>
        <end position="438"/>
    </location>
</feature>
<feature type="compositionally biased region" description="Basic and acidic residues" evidence="1">
    <location>
        <begin position="383"/>
        <end position="393"/>
    </location>
</feature>
<feature type="compositionally biased region" description="Polar residues" evidence="1">
    <location>
        <begin position="349"/>
        <end position="365"/>
    </location>
</feature>
<feature type="compositionally biased region" description="Polar residues" evidence="1">
    <location>
        <begin position="779"/>
        <end position="798"/>
    </location>
</feature>
<evidence type="ECO:0000313" key="2">
    <source>
        <dbReference type="EMBL" id="KKK18622.1"/>
    </source>
</evidence>
<feature type="compositionally biased region" description="Basic and acidic residues" evidence="1">
    <location>
        <begin position="401"/>
        <end position="415"/>
    </location>
</feature>
<feature type="compositionally biased region" description="Basic and acidic residues" evidence="1">
    <location>
        <begin position="462"/>
        <end position="475"/>
    </location>
</feature>
<proteinExistence type="predicted"/>
<feature type="compositionally biased region" description="Polar residues" evidence="1">
    <location>
        <begin position="234"/>
        <end position="244"/>
    </location>
</feature>
<evidence type="ECO:0000256" key="1">
    <source>
        <dbReference type="SAM" id="MobiDB-lite"/>
    </source>
</evidence>
<feature type="region of interest" description="Disordered" evidence="1">
    <location>
        <begin position="495"/>
        <end position="514"/>
    </location>
</feature>
<sequence>MAIWPFGRRGKRHTIQIDSTTGVDASLSHDLHHSPDEGNLGRKPSRKQSKRQKNRHSQPAEDFPASFQDVSPPSSQPAYYPPSTSQSERPRPVKAATLPSSNTSKPEPQTLSRNPSLLKPRRNENPAVLKKRLSKRKAYEIAREREIRLMASTPIDIPRRATTPLPGENALIEGLRGPSAQSRRLNRHPSDISLSIHDSVASSLSDFSETYTFKVNSFAAWTPRPVIRYVESPRLSNSRNQKSPEPTADQRVKTSGLAPSEENMRSKKRIEELADDLDAAALRELMERDRRRRDRKQIEDQEKMYRRLQRSAMKQAQQAEIDKTPNPHEVANVSSVESQLGRLGPESPFKSQPTTQEDSSSNANGTFVAKAASGSWLRGTSNDAERSDRESPESVHVIGNIDDRSVRERKPEQRLSLRPSQDMAMSRSTLSPSLSPSRHALGSPNSSQFYGVTRESASDLSRPVESERHLSDHGGVRVNTITSIFRRGSSRLKRSYRERFQDRSPPPPDNVSHESFFKVHTQQSIPPPYVPPKILLGSSSFKRSHSKFTEIFGDEPLSPPDSRLQSPDIPEQPVDESLMEAKVLDLHVGSQYPIPGSESDPQEVPKNGHHSCSGDSLGEDSENVPLSQSLASIDSEGSWMSGQFLRRISQRPSNLARHSISSSQNRTDEALETSSKCNEIANDEQFVAFGAYPGEVSGDGNSPADEPSKDLDMLPAPEPTQETWHEEIAKRPVLVNPAVRPKSNEGLLKNVRSLSPISAEMEFSPIEEHSEELLFPTAHGSSNIHGRSCGVSSPSSHQ</sequence>
<feature type="region of interest" description="Disordered" evidence="1">
    <location>
        <begin position="1"/>
        <end position="135"/>
    </location>
</feature>
<feature type="region of interest" description="Disordered" evidence="1">
    <location>
        <begin position="309"/>
        <end position="475"/>
    </location>
</feature>
<feature type="compositionally biased region" description="Polar residues" evidence="1">
    <location>
        <begin position="98"/>
        <end position="115"/>
    </location>
</feature>
<dbReference type="OrthoDB" id="4152802at2759"/>
<feature type="region of interest" description="Disordered" evidence="1">
    <location>
        <begin position="551"/>
        <end position="571"/>
    </location>
</feature>
<evidence type="ECO:0000313" key="3">
    <source>
        <dbReference type="Proteomes" id="UP000034291"/>
    </source>
</evidence>
<feature type="region of interest" description="Disordered" evidence="1">
    <location>
        <begin position="650"/>
        <end position="673"/>
    </location>
</feature>
<feature type="compositionally biased region" description="Basic and acidic residues" evidence="1">
    <location>
        <begin position="27"/>
        <end position="40"/>
    </location>
</feature>
<protein>
    <submittedName>
        <fullName evidence="2">Uncharacterized protein</fullName>
    </submittedName>
</protein>
<dbReference type="Proteomes" id="UP000034291">
    <property type="component" value="Unassembled WGS sequence"/>
</dbReference>
<feature type="region of interest" description="Disordered" evidence="1">
    <location>
        <begin position="694"/>
        <end position="726"/>
    </location>
</feature>
<accession>A0A0F8X4W4</accession>
<organism evidence="2 3">
    <name type="scientific">Aspergillus rambellii</name>
    <dbReference type="NCBI Taxonomy" id="308745"/>
    <lineage>
        <taxon>Eukaryota</taxon>
        <taxon>Fungi</taxon>
        <taxon>Dikarya</taxon>
        <taxon>Ascomycota</taxon>
        <taxon>Pezizomycotina</taxon>
        <taxon>Eurotiomycetes</taxon>
        <taxon>Eurotiomycetidae</taxon>
        <taxon>Eurotiales</taxon>
        <taxon>Aspergillaceae</taxon>
        <taxon>Aspergillus</taxon>
        <taxon>Aspergillus subgen. Nidulantes</taxon>
    </lineage>
</organism>
<dbReference type="EMBL" id="JZBS01002456">
    <property type="protein sequence ID" value="KKK18622.1"/>
    <property type="molecule type" value="Genomic_DNA"/>
</dbReference>
<gene>
    <name evidence="2" type="ORF">ARAM_007587</name>
</gene>
<comment type="caution">
    <text evidence="2">The sequence shown here is derived from an EMBL/GenBank/DDBJ whole genome shotgun (WGS) entry which is preliminary data.</text>
</comment>
<feature type="region of interest" description="Disordered" evidence="1">
    <location>
        <begin position="232"/>
        <end position="267"/>
    </location>
</feature>
<reference evidence="2 3" key="1">
    <citation type="submission" date="2015-02" db="EMBL/GenBank/DDBJ databases">
        <title>Draft Genome Sequences of Two Closely-Related Aflatoxigenic Aspergillus Species Obtained from the Cote d'Ivoire.</title>
        <authorList>
            <person name="Moore G.G."/>
            <person name="Beltz S.B."/>
            <person name="Mack B.M."/>
        </authorList>
    </citation>
    <scope>NUCLEOTIDE SEQUENCE [LARGE SCALE GENOMIC DNA]</scope>
    <source>
        <strain evidence="2 3">SRRC1468</strain>
    </source>
</reference>
<name>A0A0F8X4W4_9EURO</name>
<feature type="region of interest" description="Disordered" evidence="1">
    <location>
        <begin position="775"/>
        <end position="798"/>
    </location>
</feature>
<keyword evidence="3" id="KW-1185">Reference proteome</keyword>
<feature type="compositionally biased region" description="Basic residues" evidence="1">
    <location>
        <begin position="43"/>
        <end position="56"/>
    </location>
</feature>
<feature type="compositionally biased region" description="Low complexity" evidence="1">
    <location>
        <begin position="71"/>
        <end position="87"/>
    </location>
</feature>
<feature type="region of interest" description="Disordered" evidence="1">
    <location>
        <begin position="590"/>
        <end position="625"/>
    </location>
</feature>
<dbReference type="AlphaFoldDB" id="A0A0F8X4W4"/>